<dbReference type="InterPro" id="IPR043132">
    <property type="entry name" value="BCAT-like_C"/>
</dbReference>
<evidence type="ECO:0000256" key="5">
    <source>
        <dbReference type="ARBA" id="ARBA00005072"/>
    </source>
</evidence>
<keyword evidence="8 15" id="KW-0028">Amino-acid biosynthesis</keyword>
<dbReference type="PATRIC" id="fig|1230455.3.peg.1674"/>
<sequence>MDVDTIWKNGEFLDWEDATTHVLTHALHYGSGVFEGVRCYDTEQGPAIFRWEEHLDRLFDSAKMYDMEIEHSREEITEATLELLDRQDLDSAYVRPIAYYGYDSLGVSPKDCPTDLVLAAWPWGAYLGEEALEEGVDVMVSSWRKHASSQVPTNVKTTGLYVNSMLAGEEARRNGYVEAIVLNKEGNVAEGPGENIFMVNDGEIYTTGPAQSILEGITRDTVIALAEERGYEVHDEAVISRGQLYTADELFFTGSAAEVTPIRSVDDTEIGAGTRGPVTEELQSAFFDLAPSPSPGLSSWTGTWWADSANPAERTRVIPSSTVSPVSSIRSGSTSITKPVVMFGAVGMNRTIFPSRVFFPVRNAVIRIPGHVSMYTGLCSSSVPEIAVSIASFEALYTTRSAGIRFIASSTADSAKRPTVVRMKYPTARTTVANTANAITTRETGSSGAGMTSGWSPSISGIDAMYW</sequence>
<dbReference type="InterPro" id="IPR005785">
    <property type="entry name" value="B_amino_transI"/>
</dbReference>
<dbReference type="AlphaFoldDB" id="M0PM91"/>
<dbReference type="Proteomes" id="UP000011528">
    <property type="component" value="Unassembled WGS sequence"/>
</dbReference>
<keyword evidence="7 15" id="KW-0032">Aminotransferase</keyword>
<protein>
    <recommendedName>
        <fullName evidence="15">Branched-chain-amino-acid aminotransferase</fullName>
        <shortName evidence="15">BCAT</shortName>
        <ecNumber evidence="15">2.6.1.42</ecNumber>
    </recommendedName>
</protein>
<evidence type="ECO:0000256" key="1">
    <source>
        <dbReference type="ARBA" id="ARBA00001933"/>
    </source>
</evidence>
<evidence type="ECO:0000256" key="11">
    <source>
        <dbReference type="ARBA" id="ARBA00023304"/>
    </source>
</evidence>
<evidence type="ECO:0000313" key="16">
    <source>
        <dbReference type="EMBL" id="EMA71191.1"/>
    </source>
</evidence>
<dbReference type="PANTHER" id="PTHR42743:SF11">
    <property type="entry name" value="AMINODEOXYCHORISMATE LYASE"/>
    <property type="match status" value="1"/>
</dbReference>
<evidence type="ECO:0000256" key="4">
    <source>
        <dbReference type="ARBA" id="ARBA00004931"/>
    </source>
</evidence>
<dbReference type="SUPFAM" id="SSF56752">
    <property type="entry name" value="D-aminoacid aminotransferase-like PLP-dependent enzymes"/>
    <property type="match status" value="1"/>
</dbReference>
<comment type="pathway">
    <text evidence="4 15">Amino-acid biosynthesis; L-valine biosynthesis; L-valine from pyruvate: step 4/4.</text>
</comment>
<comment type="pathway">
    <text evidence="5 15">Amino-acid biosynthesis; L-leucine biosynthesis; L-leucine from 3-methyl-2-oxobutanoate: step 4/4.</text>
</comment>
<dbReference type="PANTHER" id="PTHR42743">
    <property type="entry name" value="AMINO-ACID AMINOTRANSFERASE"/>
    <property type="match status" value="1"/>
</dbReference>
<dbReference type="Gene3D" id="3.20.10.10">
    <property type="entry name" value="D-amino Acid Aminotransferase, subunit A, domain 2"/>
    <property type="match status" value="1"/>
</dbReference>
<dbReference type="GO" id="GO:0052655">
    <property type="term" value="F:L-valine-2-oxoglutarate transaminase activity"/>
    <property type="evidence" value="ECO:0007669"/>
    <property type="project" value="RHEA"/>
</dbReference>
<evidence type="ECO:0000256" key="2">
    <source>
        <dbReference type="ARBA" id="ARBA00003109"/>
    </source>
</evidence>
<dbReference type="Pfam" id="PF01063">
    <property type="entry name" value="Aminotran_4"/>
    <property type="match status" value="1"/>
</dbReference>
<dbReference type="NCBIfam" id="NF005146">
    <property type="entry name" value="PRK06606.1"/>
    <property type="match status" value="1"/>
</dbReference>
<evidence type="ECO:0000313" key="17">
    <source>
        <dbReference type="Proteomes" id="UP000011528"/>
    </source>
</evidence>
<evidence type="ECO:0000256" key="10">
    <source>
        <dbReference type="ARBA" id="ARBA00022898"/>
    </source>
</evidence>
<evidence type="ECO:0000256" key="12">
    <source>
        <dbReference type="ARBA" id="ARBA00048212"/>
    </source>
</evidence>
<dbReference type="EC" id="2.6.1.42" evidence="15"/>
<evidence type="ECO:0000256" key="15">
    <source>
        <dbReference type="RuleBase" id="RU364094"/>
    </source>
</evidence>
<dbReference type="EMBL" id="AOJJ01000057">
    <property type="protein sequence ID" value="EMA71191.1"/>
    <property type="molecule type" value="Genomic_DNA"/>
</dbReference>
<evidence type="ECO:0000256" key="8">
    <source>
        <dbReference type="ARBA" id="ARBA00022605"/>
    </source>
</evidence>
<keyword evidence="9 15" id="KW-0808">Transferase</keyword>
<proteinExistence type="inferred from homology"/>
<dbReference type="UniPathway" id="UPA00049">
    <property type="reaction ID" value="UER00062"/>
</dbReference>
<dbReference type="GO" id="GO:0052654">
    <property type="term" value="F:L-leucine-2-oxoglutarate transaminase activity"/>
    <property type="evidence" value="ECO:0007669"/>
    <property type="project" value="RHEA"/>
</dbReference>
<dbReference type="GO" id="GO:0052656">
    <property type="term" value="F:L-isoleucine-2-oxoglutarate transaminase activity"/>
    <property type="evidence" value="ECO:0007669"/>
    <property type="project" value="RHEA"/>
</dbReference>
<name>M0PM91_9EURY</name>
<dbReference type="STRING" id="1230455.C462_08725"/>
<keyword evidence="11 15" id="KW-0100">Branched-chain amino acid biosynthesis</keyword>
<dbReference type="GO" id="GO:0009098">
    <property type="term" value="P:L-leucine biosynthetic process"/>
    <property type="evidence" value="ECO:0007669"/>
    <property type="project" value="UniProtKB-UniPathway"/>
</dbReference>
<accession>M0PM91</accession>
<comment type="catalytic activity">
    <reaction evidence="12 15">
        <text>L-valine + 2-oxoglutarate = 3-methyl-2-oxobutanoate + L-glutamate</text>
        <dbReference type="Rhea" id="RHEA:24813"/>
        <dbReference type="ChEBI" id="CHEBI:11851"/>
        <dbReference type="ChEBI" id="CHEBI:16810"/>
        <dbReference type="ChEBI" id="CHEBI:29985"/>
        <dbReference type="ChEBI" id="CHEBI:57762"/>
        <dbReference type="EC" id="2.6.1.42"/>
    </reaction>
</comment>
<gene>
    <name evidence="15" type="primary">ilvE</name>
    <name evidence="16" type="ORF">C462_08725</name>
</gene>
<dbReference type="UniPathway" id="UPA00048">
    <property type="reaction ID" value="UER00073"/>
</dbReference>
<dbReference type="UniPathway" id="UPA00047">
    <property type="reaction ID" value="UER00058"/>
</dbReference>
<dbReference type="CDD" id="cd01557">
    <property type="entry name" value="BCAT_beta_family"/>
    <property type="match status" value="1"/>
</dbReference>
<evidence type="ECO:0000256" key="9">
    <source>
        <dbReference type="ARBA" id="ARBA00022679"/>
    </source>
</evidence>
<dbReference type="InterPro" id="IPR050571">
    <property type="entry name" value="Class-IV_PLP-Dep_Aminotrnsfr"/>
</dbReference>
<comment type="catalytic activity">
    <reaction evidence="14 15">
        <text>L-leucine + 2-oxoglutarate = 4-methyl-2-oxopentanoate + L-glutamate</text>
        <dbReference type="Rhea" id="RHEA:18321"/>
        <dbReference type="ChEBI" id="CHEBI:16810"/>
        <dbReference type="ChEBI" id="CHEBI:17865"/>
        <dbReference type="ChEBI" id="CHEBI:29985"/>
        <dbReference type="ChEBI" id="CHEBI:57427"/>
        <dbReference type="EC" id="2.6.1.42"/>
    </reaction>
</comment>
<comment type="catalytic activity">
    <reaction evidence="13 15">
        <text>L-isoleucine + 2-oxoglutarate = (S)-3-methyl-2-oxopentanoate + L-glutamate</text>
        <dbReference type="Rhea" id="RHEA:24801"/>
        <dbReference type="ChEBI" id="CHEBI:16810"/>
        <dbReference type="ChEBI" id="CHEBI:29985"/>
        <dbReference type="ChEBI" id="CHEBI:35146"/>
        <dbReference type="ChEBI" id="CHEBI:58045"/>
        <dbReference type="EC" id="2.6.1.42"/>
    </reaction>
</comment>
<evidence type="ECO:0000256" key="3">
    <source>
        <dbReference type="ARBA" id="ARBA00004824"/>
    </source>
</evidence>
<evidence type="ECO:0000256" key="13">
    <source>
        <dbReference type="ARBA" id="ARBA00048798"/>
    </source>
</evidence>
<dbReference type="FunFam" id="3.20.10.10:FF:000001">
    <property type="entry name" value="Branched-chain-amino-acid aminotransferase"/>
    <property type="match status" value="1"/>
</dbReference>
<dbReference type="InterPro" id="IPR033939">
    <property type="entry name" value="BCAT_family"/>
</dbReference>
<dbReference type="NCBIfam" id="TIGR01122">
    <property type="entry name" value="ilvE_I"/>
    <property type="match status" value="1"/>
</dbReference>
<comment type="pathway">
    <text evidence="3 15">Amino-acid biosynthesis; L-isoleucine biosynthesis; L-isoleucine from 2-oxobutanoate: step 4/4.</text>
</comment>
<comment type="function">
    <text evidence="2 15">Acts on leucine, isoleucine and valine.</text>
</comment>
<evidence type="ECO:0000256" key="6">
    <source>
        <dbReference type="ARBA" id="ARBA00009320"/>
    </source>
</evidence>
<dbReference type="GO" id="GO:0009099">
    <property type="term" value="P:L-valine biosynthetic process"/>
    <property type="evidence" value="ECO:0007669"/>
    <property type="project" value="UniProtKB-UniPathway"/>
</dbReference>
<evidence type="ECO:0000256" key="14">
    <source>
        <dbReference type="ARBA" id="ARBA00049229"/>
    </source>
</evidence>
<dbReference type="InterPro" id="IPR043131">
    <property type="entry name" value="BCAT-like_N"/>
</dbReference>
<organism evidence="16 17">
    <name type="scientific">Halorubrum distributum JCM 13916</name>
    <dbReference type="NCBI Taxonomy" id="1230455"/>
    <lineage>
        <taxon>Archaea</taxon>
        <taxon>Methanobacteriati</taxon>
        <taxon>Methanobacteriota</taxon>
        <taxon>Stenosarchaea group</taxon>
        <taxon>Halobacteria</taxon>
        <taxon>Halobacteriales</taxon>
        <taxon>Haloferacaceae</taxon>
        <taxon>Halorubrum</taxon>
        <taxon>Halorubrum distributum group</taxon>
    </lineage>
</organism>
<dbReference type="InterPro" id="IPR036038">
    <property type="entry name" value="Aminotransferase-like"/>
</dbReference>
<keyword evidence="10 15" id="KW-0663">Pyridoxal phosphate</keyword>
<evidence type="ECO:0000256" key="7">
    <source>
        <dbReference type="ARBA" id="ARBA00022576"/>
    </source>
</evidence>
<comment type="caution">
    <text evidence="16">The sequence shown here is derived from an EMBL/GenBank/DDBJ whole genome shotgun (WGS) entry which is preliminary data.</text>
</comment>
<comment type="cofactor">
    <cofactor evidence="1 15">
        <name>pyridoxal 5'-phosphate</name>
        <dbReference type="ChEBI" id="CHEBI:597326"/>
    </cofactor>
</comment>
<dbReference type="InterPro" id="IPR001544">
    <property type="entry name" value="Aminotrans_IV"/>
</dbReference>
<dbReference type="GO" id="GO:0009097">
    <property type="term" value="P:isoleucine biosynthetic process"/>
    <property type="evidence" value="ECO:0007669"/>
    <property type="project" value="UniProtKB-UniPathway"/>
</dbReference>
<comment type="similarity">
    <text evidence="6 15">Belongs to the class-IV pyridoxal-phosphate-dependent aminotransferase family.</text>
</comment>
<dbReference type="Gene3D" id="3.30.470.10">
    <property type="match status" value="1"/>
</dbReference>
<reference evidence="16 17" key="1">
    <citation type="journal article" date="2014" name="PLoS Genet.">
        <title>Phylogenetically driven sequencing of extremely halophilic archaea reveals strategies for static and dynamic osmo-response.</title>
        <authorList>
            <person name="Becker E.A."/>
            <person name="Seitzer P.M."/>
            <person name="Tritt A."/>
            <person name="Larsen D."/>
            <person name="Krusor M."/>
            <person name="Yao A.I."/>
            <person name="Wu D."/>
            <person name="Madern D."/>
            <person name="Eisen J.A."/>
            <person name="Darling A.E."/>
            <person name="Facciotti M.T."/>
        </authorList>
    </citation>
    <scope>NUCLEOTIDE SEQUENCE [LARGE SCALE GENOMIC DNA]</scope>
    <source>
        <strain evidence="16 17">JCM 13916</strain>
    </source>
</reference>